<dbReference type="Pfam" id="PF05069">
    <property type="entry name" value="Phage_tail_S"/>
    <property type="match status" value="1"/>
</dbReference>
<dbReference type="InterPro" id="IPR006522">
    <property type="entry name" value="Phage_virion_morphogenesis"/>
</dbReference>
<keyword evidence="2" id="KW-1185">Reference proteome</keyword>
<dbReference type="EMBL" id="BMHT01000007">
    <property type="protein sequence ID" value="GGF22378.1"/>
    <property type="molecule type" value="Genomic_DNA"/>
</dbReference>
<evidence type="ECO:0000313" key="2">
    <source>
        <dbReference type="Proteomes" id="UP000632273"/>
    </source>
</evidence>
<organism evidence="1 2">
    <name type="scientific">Hymenobacter cavernae</name>
    <dbReference type="NCBI Taxonomy" id="2044852"/>
    <lineage>
        <taxon>Bacteria</taxon>
        <taxon>Pseudomonadati</taxon>
        <taxon>Bacteroidota</taxon>
        <taxon>Cytophagia</taxon>
        <taxon>Cytophagales</taxon>
        <taxon>Hymenobacteraceae</taxon>
        <taxon>Hymenobacter</taxon>
    </lineage>
</organism>
<accession>A0ABQ1UQ43</accession>
<protein>
    <recommendedName>
        <fullName evidence="3">Phage virion morphogenesis protein</fullName>
    </recommendedName>
</protein>
<evidence type="ECO:0000313" key="1">
    <source>
        <dbReference type="EMBL" id="GGF22378.1"/>
    </source>
</evidence>
<gene>
    <name evidence="1" type="ORF">GCM10011383_37510</name>
</gene>
<comment type="caution">
    <text evidence="1">The sequence shown here is derived from an EMBL/GenBank/DDBJ whole genome shotgun (WGS) entry which is preliminary data.</text>
</comment>
<sequence length="165" mass="18895">MAKNNDKVFAQIEREARAVEAFMKRAPKQVGQLAVREFVGNFARQSFQNEAGVETRWPSRKVRRYRRKSGKKATRLRLTAAGKDDRGRAILVKSGKLRRSIRVDSIDSERVTISTDIEYAQAHNEGHVYDNRTLPQRQFMGASKRLNDEVVTYLKSGVDSILNKK</sequence>
<evidence type="ECO:0008006" key="3">
    <source>
        <dbReference type="Google" id="ProtNLM"/>
    </source>
</evidence>
<reference evidence="2" key="1">
    <citation type="journal article" date="2019" name="Int. J. Syst. Evol. Microbiol.">
        <title>The Global Catalogue of Microorganisms (GCM) 10K type strain sequencing project: providing services to taxonomists for standard genome sequencing and annotation.</title>
        <authorList>
            <consortium name="The Broad Institute Genomics Platform"/>
            <consortium name="The Broad Institute Genome Sequencing Center for Infectious Disease"/>
            <person name="Wu L."/>
            <person name="Ma J."/>
        </authorList>
    </citation>
    <scope>NUCLEOTIDE SEQUENCE [LARGE SCALE GENOMIC DNA]</scope>
    <source>
        <strain evidence="2">CGMCC 1.15197</strain>
    </source>
</reference>
<dbReference type="Proteomes" id="UP000632273">
    <property type="component" value="Unassembled WGS sequence"/>
</dbReference>
<name>A0ABQ1UQ43_9BACT</name>
<proteinExistence type="predicted"/>
<dbReference type="RefSeq" id="WP_188815587.1">
    <property type="nucleotide sequence ID" value="NZ_BMHT01000007.1"/>
</dbReference>